<dbReference type="EMBL" id="JBHSMS010000029">
    <property type="protein sequence ID" value="MFC5511342.1"/>
    <property type="molecule type" value="Genomic_DNA"/>
</dbReference>
<keyword evidence="3" id="KW-1185">Reference proteome</keyword>
<evidence type="ECO:0000313" key="2">
    <source>
        <dbReference type="EMBL" id="MFC5511342.1"/>
    </source>
</evidence>
<keyword evidence="1" id="KW-0472">Membrane</keyword>
<dbReference type="Proteomes" id="UP001596031">
    <property type="component" value="Unassembled WGS sequence"/>
</dbReference>
<keyword evidence="1" id="KW-1133">Transmembrane helix</keyword>
<reference evidence="3" key="1">
    <citation type="journal article" date="2019" name="Int. J. Syst. Evol. Microbiol.">
        <title>The Global Catalogue of Microorganisms (GCM) 10K type strain sequencing project: providing services to taxonomists for standard genome sequencing and annotation.</title>
        <authorList>
            <consortium name="The Broad Institute Genomics Platform"/>
            <consortium name="The Broad Institute Genome Sequencing Center for Infectious Disease"/>
            <person name="Wu L."/>
            <person name="Ma J."/>
        </authorList>
    </citation>
    <scope>NUCLEOTIDE SEQUENCE [LARGE SCALE GENOMIC DNA]</scope>
    <source>
        <strain evidence="3">CCUG 38813</strain>
    </source>
</reference>
<proteinExistence type="predicted"/>
<accession>A0ABW0PI91</accession>
<gene>
    <name evidence="2" type="ORF">ACFPOU_09415</name>
</gene>
<sequence length="80" mass="8166">MNNLAWLGILAWGLAVTAFGLAWAPAPLPQAGHVAAHDAFFLVCGGLLTCLIGLAGLLGLMGSMPGIQGPGLRNEQKSRA</sequence>
<organism evidence="2 3">
    <name type="scientific">Massilia jejuensis</name>
    <dbReference type="NCBI Taxonomy" id="648894"/>
    <lineage>
        <taxon>Bacteria</taxon>
        <taxon>Pseudomonadati</taxon>
        <taxon>Pseudomonadota</taxon>
        <taxon>Betaproteobacteria</taxon>
        <taxon>Burkholderiales</taxon>
        <taxon>Oxalobacteraceae</taxon>
        <taxon>Telluria group</taxon>
        <taxon>Massilia</taxon>
    </lineage>
</organism>
<keyword evidence="1" id="KW-0812">Transmembrane</keyword>
<name>A0ABW0PI91_9BURK</name>
<protein>
    <submittedName>
        <fullName evidence="2">Uncharacterized protein</fullName>
    </submittedName>
</protein>
<evidence type="ECO:0000256" key="1">
    <source>
        <dbReference type="SAM" id="Phobius"/>
    </source>
</evidence>
<feature type="transmembrane region" description="Helical" evidence="1">
    <location>
        <begin position="39"/>
        <end position="60"/>
    </location>
</feature>
<comment type="caution">
    <text evidence="2">The sequence shown here is derived from an EMBL/GenBank/DDBJ whole genome shotgun (WGS) entry which is preliminary data.</text>
</comment>
<evidence type="ECO:0000313" key="3">
    <source>
        <dbReference type="Proteomes" id="UP001596031"/>
    </source>
</evidence>